<dbReference type="RefSeq" id="WP_349134586.1">
    <property type="nucleotide sequence ID" value="NZ_JBBMFF010000076.1"/>
</dbReference>
<feature type="transmembrane region" description="Helical" evidence="1">
    <location>
        <begin position="86"/>
        <end position="109"/>
    </location>
</feature>
<evidence type="ECO:0000313" key="3">
    <source>
        <dbReference type="Proteomes" id="UP001491552"/>
    </source>
</evidence>
<feature type="transmembrane region" description="Helical" evidence="1">
    <location>
        <begin position="7"/>
        <end position="30"/>
    </location>
</feature>
<name>A0ABV1G3A0_9FIRM</name>
<protein>
    <submittedName>
        <fullName evidence="2">Uncharacterized protein</fullName>
    </submittedName>
</protein>
<keyword evidence="1" id="KW-0812">Transmembrane</keyword>
<feature type="transmembrane region" description="Helical" evidence="1">
    <location>
        <begin position="42"/>
        <end position="65"/>
    </location>
</feature>
<proteinExistence type="predicted"/>
<reference evidence="2 3" key="1">
    <citation type="submission" date="2024-03" db="EMBL/GenBank/DDBJ databases">
        <title>Human intestinal bacterial collection.</title>
        <authorList>
            <person name="Pauvert C."/>
            <person name="Hitch T.C.A."/>
            <person name="Clavel T."/>
        </authorList>
    </citation>
    <scope>NUCLEOTIDE SEQUENCE [LARGE SCALE GENOMIC DNA]</scope>
    <source>
        <strain evidence="2 3">CLA-AA-H192</strain>
    </source>
</reference>
<evidence type="ECO:0000256" key="1">
    <source>
        <dbReference type="SAM" id="Phobius"/>
    </source>
</evidence>
<sequence>MRDQHDIPVLLTGCLAAGGAGMFLIMSVLIGFGVSTLIGREAMYLCLLLELINLLVLHARAGALLRSGKAPQPSPKMRLLRRVSGIGWLTGAVLLVGSLALLLFGLPLANIWVKLAAYIGVPVMMLSWAGCLIVFRRLRMSAAACAQEKGKVLLP</sequence>
<gene>
    <name evidence="2" type="ORF">WMO66_01215</name>
</gene>
<dbReference type="Proteomes" id="UP001491552">
    <property type="component" value="Unassembled WGS sequence"/>
</dbReference>
<keyword evidence="1" id="KW-1133">Transmembrane helix</keyword>
<organism evidence="2 3">
    <name type="scientific">Faecousia intestinalis</name>
    <dbReference type="NCBI Taxonomy" id="3133167"/>
    <lineage>
        <taxon>Bacteria</taxon>
        <taxon>Bacillati</taxon>
        <taxon>Bacillota</taxon>
        <taxon>Clostridia</taxon>
        <taxon>Eubacteriales</taxon>
        <taxon>Oscillospiraceae</taxon>
        <taxon>Faecousia</taxon>
    </lineage>
</organism>
<keyword evidence="3" id="KW-1185">Reference proteome</keyword>
<comment type="caution">
    <text evidence="2">The sequence shown here is derived from an EMBL/GenBank/DDBJ whole genome shotgun (WGS) entry which is preliminary data.</text>
</comment>
<keyword evidence="1" id="KW-0472">Membrane</keyword>
<feature type="transmembrane region" description="Helical" evidence="1">
    <location>
        <begin position="115"/>
        <end position="135"/>
    </location>
</feature>
<accession>A0ABV1G3A0</accession>
<dbReference type="EMBL" id="JBBMFF010000076">
    <property type="protein sequence ID" value="MEQ2509877.1"/>
    <property type="molecule type" value="Genomic_DNA"/>
</dbReference>
<evidence type="ECO:0000313" key="2">
    <source>
        <dbReference type="EMBL" id="MEQ2509877.1"/>
    </source>
</evidence>